<keyword evidence="2" id="KW-0326">Glycosidase</keyword>
<evidence type="ECO:0000256" key="2">
    <source>
        <dbReference type="ARBA" id="ARBA00023295"/>
    </source>
</evidence>
<dbReference type="Pfam" id="PF00150">
    <property type="entry name" value="Cellulase"/>
    <property type="match status" value="1"/>
</dbReference>
<keyword evidence="6" id="KW-1185">Reference proteome</keyword>
<evidence type="ECO:0000259" key="4">
    <source>
        <dbReference type="Pfam" id="PF00150"/>
    </source>
</evidence>
<accession>A0A556QSD5</accession>
<protein>
    <submittedName>
        <fullName evidence="5">Glycoside hydrolase family 5 protein</fullName>
    </submittedName>
</protein>
<dbReference type="InterPro" id="IPR017853">
    <property type="entry name" value="GH"/>
</dbReference>
<keyword evidence="1 5" id="KW-0378">Hydrolase</keyword>
<dbReference type="AlphaFoldDB" id="A0A556QSD5"/>
<organism evidence="5 6">
    <name type="scientific">Rariglobus hedericola</name>
    <dbReference type="NCBI Taxonomy" id="2597822"/>
    <lineage>
        <taxon>Bacteria</taxon>
        <taxon>Pseudomonadati</taxon>
        <taxon>Verrucomicrobiota</taxon>
        <taxon>Opitutia</taxon>
        <taxon>Opitutales</taxon>
        <taxon>Opitutaceae</taxon>
        <taxon>Rariglobus</taxon>
    </lineage>
</organism>
<evidence type="ECO:0000313" key="6">
    <source>
        <dbReference type="Proteomes" id="UP000315648"/>
    </source>
</evidence>
<evidence type="ECO:0000313" key="5">
    <source>
        <dbReference type="EMBL" id="TSJ79550.1"/>
    </source>
</evidence>
<dbReference type="PROSITE" id="PS00659">
    <property type="entry name" value="GLYCOSYL_HYDROL_F5"/>
    <property type="match status" value="1"/>
</dbReference>
<dbReference type="EMBL" id="VMBG01000001">
    <property type="protein sequence ID" value="TSJ79550.1"/>
    <property type="molecule type" value="Genomic_DNA"/>
</dbReference>
<sequence length="757" mass="82963">MVNVPKLLRRGLLAASLMAVSALSLRAQTPAASTFAPLPPAESITTNSGMETDANGDNWPDGWPQLKAGGSWENEEGNHFIRMTSPSPGAMVMLYTEIPIPAGTQALELTWRQRVTGLKRGKNSWFDARIMMEFMDASRAKVSPAPNPAATGKDTAGWVTRSASFLVPEGAVYLKFMPALFNVEAGTFDLDDIVIKPVDAAPIKAAADAAATARAEKLAAQTAANQAKVAAKIEAGGAILSNGNFETPNKAGDFAADWAKAGTWETDADTGNRFLRLTSTEPGKTVMNFRSVILPAGVKAFELTLRWRITNLKPGEMGWFDARIMMDIKDAAGKKLSPGPGPLYSRNNTKDGAWVERTTSFLVPEGGVTLDLMPSLFQVKAGTFDLDDIVLKPTDPAIILAKQKAREEAAAKARVPVEQDNKAKWPPAIKAQGNRLVTIDGGKEVWLQGVNVPSLEWSVTGEQVHKSVVVGLDEWKGNVIRLPVKHDYWFGRKGQTDGGAAYRAIIDQCITLAANRGAYLVLDLHVYRAPKDEYLEFWTDAATRYKNHPAVIFDLMNEPFDTSWEVWRNGGFVGEKLTPDQAAFLSAEDKAKAQGFQSPGMQKMLDTVRATGAKNMVLVGGLDYAYRLDGIMEGYGLDDPNGQGIIYACHIYPWKSQWQKMLLNAAAKYPILLGEVGADAKKMTFMPLEQQEDWETWTPAILGLIQHHKLNWTAWCFHPGASPRMLLDWDYTPTPFWGQQAKDALGGKQFPPPDRLR</sequence>
<gene>
    <name evidence="5" type="ORF">FPL22_09770</name>
</gene>
<proteinExistence type="predicted"/>
<feature type="signal peptide" evidence="3">
    <location>
        <begin position="1"/>
        <end position="27"/>
    </location>
</feature>
<name>A0A556QSD5_9BACT</name>
<dbReference type="Proteomes" id="UP000315648">
    <property type="component" value="Unassembled WGS sequence"/>
</dbReference>
<dbReference type="Gene3D" id="2.60.120.260">
    <property type="entry name" value="Galactose-binding domain-like"/>
    <property type="match status" value="2"/>
</dbReference>
<keyword evidence="3" id="KW-0732">Signal</keyword>
<dbReference type="Gene3D" id="3.20.20.80">
    <property type="entry name" value="Glycosidases"/>
    <property type="match status" value="1"/>
</dbReference>
<dbReference type="PANTHER" id="PTHR34142:SF1">
    <property type="entry name" value="GLYCOSIDE HYDROLASE FAMILY 5 DOMAIN-CONTAINING PROTEIN"/>
    <property type="match status" value="1"/>
</dbReference>
<dbReference type="SUPFAM" id="SSF51445">
    <property type="entry name" value="(Trans)glycosidases"/>
    <property type="match status" value="1"/>
</dbReference>
<evidence type="ECO:0000256" key="3">
    <source>
        <dbReference type="SAM" id="SignalP"/>
    </source>
</evidence>
<dbReference type="GO" id="GO:0004553">
    <property type="term" value="F:hydrolase activity, hydrolyzing O-glycosyl compounds"/>
    <property type="evidence" value="ECO:0007669"/>
    <property type="project" value="InterPro"/>
</dbReference>
<dbReference type="RefSeq" id="WP_144230091.1">
    <property type="nucleotide sequence ID" value="NZ_CBCRVV010000015.1"/>
</dbReference>
<comment type="caution">
    <text evidence="5">The sequence shown here is derived from an EMBL/GenBank/DDBJ whole genome shotgun (WGS) entry which is preliminary data.</text>
</comment>
<feature type="chain" id="PRO_5021902111" evidence="3">
    <location>
        <begin position="28"/>
        <end position="757"/>
    </location>
</feature>
<feature type="domain" description="Glycoside hydrolase family 5" evidence="4">
    <location>
        <begin position="442"/>
        <end position="719"/>
    </location>
</feature>
<evidence type="ECO:0000256" key="1">
    <source>
        <dbReference type="ARBA" id="ARBA00022801"/>
    </source>
</evidence>
<dbReference type="GO" id="GO:0009251">
    <property type="term" value="P:glucan catabolic process"/>
    <property type="evidence" value="ECO:0007669"/>
    <property type="project" value="TreeGrafter"/>
</dbReference>
<reference evidence="5 6" key="1">
    <citation type="submission" date="2019-07" db="EMBL/GenBank/DDBJ databases">
        <title>Description of 53C-WASEF.</title>
        <authorList>
            <person name="Pitt A."/>
            <person name="Hahn M.W."/>
        </authorList>
    </citation>
    <scope>NUCLEOTIDE SEQUENCE [LARGE SCALE GENOMIC DNA]</scope>
    <source>
        <strain evidence="5 6">53C-WASEF</strain>
    </source>
</reference>
<dbReference type="PANTHER" id="PTHR34142">
    <property type="entry name" value="ENDO-BETA-1,4-GLUCANASE A"/>
    <property type="match status" value="1"/>
</dbReference>
<dbReference type="InterPro" id="IPR001547">
    <property type="entry name" value="Glyco_hydro_5"/>
</dbReference>
<dbReference type="OrthoDB" id="182870at2"/>
<dbReference type="InterPro" id="IPR018087">
    <property type="entry name" value="Glyco_hydro_5_CS"/>
</dbReference>